<evidence type="ECO:0000256" key="1">
    <source>
        <dbReference type="SAM" id="SignalP"/>
    </source>
</evidence>
<gene>
    <name evidence="2" type="ORF">AA0113_g8782</name>
</gene>
<protein>
    <recommendedName>
        <fullName evidence="4">Secreted protein</fullName>
    </recommendedName>
</protein>
<keyword evidence="3" id="KW-1185">Reference proteome</keyword>
<accession>A0A4Q4RFT4</accession>
<dbReference type="EMBL" id="PEJP01000037">
    <property type="protein sequence ID" value="RYO55574.1"/>
    <property type="molecule type" value="Genomic_DNA"/>
</dbReference>
<reference evidence="3" key="1">
    <citation type="journal article" date="2019" name="bioRxiv">
        <title>Genomics, evolutionary history and diagnostics of the Alternaria alternata species group including apple and Asian pear pathotypes.</title>
        <authorList>
            <person name="Armitage A.D."/>
            <person name="Cockerton H.M."/>
            <person name="Sreenivasaprasad S."/>
            <person name="Woodhall J.W."/>
            <person name="Lane C.R."/>
            <person name="Harrison R.J."/>
            <person name="Clarkson J.P."/>
        </authorList>
    </citation>
    <scope>NUCLEOTIDE SEQUENCE [LARGE SCALE GENOMIC DNA]</scope>
    <source>
        <strain evidence="3">RGR 97.0016</strain>
    </source>
</reference>
<organism evidence="2 3">
    <name type="scientific">Alternaria arborescens</name>
    <dbReference type="NCBI Taxonomy" id="156630"/>
    <lineage>
        <taxon>Eukaryota</taxon>
        <taxon>Fungi</taxon>
        <taxon>Dikarya</taxon>
        <taxon>Ascomycota</taxon>
        <taxon>Pezizomycotina</taxon>
        <taxon>Dothideomycetes</taxon>
        <taxon>Pleosporomycetidae</taxon>
        <taxon>Pleosporales</taxon>
        <taxon>Pleosporineae</taxon>
        <taxon>Pleosporaceae</taxon>
        <taxon>Alternaria</taxon>
        <taxon>Alternaria sect. Alternaria</taxon>
    </lineage>
</organism>
<feature type="signal peptide" evidence="1">
    <location>
        <begin position="1"/>
        <end position="22"/>
    </location>
</feature>
<evidence type="ECO:0008006" key="4">
    <source>
        <dbReference type="Google" id="ProtNLM"/>
    </source>
</evidence>
<dbReference type="OrthoDB" id="4849373at2759"/>
<name>A0A4Q4RFT4_9PLEO</name>
<sequence>MTLSKAITIGLATLLAVPVVTAGSLDSCTAVSYNTFNSTSVQDKYPQFGPKACTLPPPLDNAFTSTQLQMGILPLPTQLIITALLPTHMHF</sequence>
<feature type="chain" id="PRO_5020562818" description="Secreted protein" evidence="1">
    <location>
        <begin position="23"/>
        <end position="91"/>
    </location>
</feature>
<dbReference type="Proteomes" id="UP000293823">
    <property type="component" value="Unassembled WGS sequence"/>
</dbReference>
<evidence type="ECO:0000313" key="2">
    <source>
        <dbReference type="EMBL" id="RYO55574.1"/>
    </source>
</evidence>
<proteinExistence type="predicted"/>
<comment type="caution">
    <text evidence="2">The sequence shown here is derived from an EMBL/GenBank/DDBJ whole genome shotgun (WGS) entry which is preliminary data.</text>
</comment>
<evidence type="ECO:0000313" key="3">
    <source>
        <dbReference type="Proteomes" id="UP000293823"/>
    </source>
</evidence>
<dbReference type="AlphaFoldDB" id="A0A4Q4RFT4"/>
<keyword evidence="1" id="KW-0732">Signal</keyword>